<protein>
    <submittedName>
        <fullName evidence="13">HAMP domain-containing protein</fullName>
    </submittedName>
</protein>
<dbReference type="Proteomes" id="UP000325273">
    <property type="component" value="Unassembled WGS sequence"/>
</dbReference>
<dbReference type="SMART" id="SM00304">
    <property type="entry name" value="HAMP"/>
    <property type="match status" value="1"/>
</dbReference>
<proteinExistence type="inferred from homology"/>
<evidence type="ECO:0000313" key="14">
    <source>
        <dbReference type="Proteomes" id="UP000325273"/>
    </source>
</evidence>
<feature type="transmembrane region" description="Helical" evidence="11">
    <location>
        <begin position="90"/>
        <end position="110"/>
    </location>
</feature>
<gene>
    <name evidence="13" type="ORF">FVF58_42195</name>
</gene>
<keyword evidence="7 11" id="KW-0472">Membrane</keyword>
<evidence type="ECO:0000256" key="11">
    <source>
        <dbReference type="SAM" id="Phobius"/>
    </source>
</evidence>
<feature type="transmembrane region" description="Helical" evidence="11">
    <location>
        <begin position="265"/>
        <end position="288"/>
    </location>
</feature>
<comment type="subcellular location">
    <subcellularLocation>
        <location evidence="1">Cell membrane</location>
    </subcellularLocation>
</comment>
<evidence type="ECO:0000256" key="8">
    <source>
        <dbReference type="ARBA" id="ARBA00023224"/>
    </source>
</evidence>
<dbReference type="PANTHER" id="PTHR43531:SF11">
    <property type="entry name" value="METHYL-ACCEPTING CHEMOTAXIS PROTEIN 3"/>
    <property type="match status" value="1"/>
</dbReference>
<keyword evidence="2" id="KW-1003">Cell membrane</keyword>
<dbReference type="EMBL" id="VTUZ01000050">
    <property type="protein sequence ID" value="KAA0999152.1"/>
    <property type="molecule type" value="Genomic_DNA"/>
</dbReference>
<evidence type="ECO:0000256" key="10">
    <source>
        <dbReference type="SAM" id="MobiDB-lite"/>
    </source>
</evidence>
<dbReference type="Pfam" id="PF00672">
    <property type="entry name" value="HAMP"/>
    <property type="match status" value="1"/>
</dbReference>
<comment type="caution">
    <text evidence="13">The sequence shown here is derived from an EMBL/GenBank/DDBJ whole genome shotgun (WGS) entry which is preliminary data.</text>
</comment>
<dbReference type="GO" id="GO:0007165">
    <property type="term" value="P:signal transduction"/>
    <property type="evidence" value="ECO:0007669"/>
    <property type="project" value="UniProtKB-KW"/>
</dbReference>
<organism evidence="13 14">
    <name type="scientific">Paraburkholderia panacisoli</name>
    <dbReference type="NCBI Taxonomy" id="2603818"/>
    <lineage>
        <taxon>Bacteria</taxon>
        <taxon>Pseudomonadati</taxon>
        <taxon>Pseudomonadota</taxon>
        <taxon>Betaproteobacteria</taxon>
        <taxon>Burkholderiales</taxon>
        <taxon>Burkholderiaceae</taxon>
        <taxon>Paraburkholderia</taxon>
    </lineage>
</organism>
<dbReference type="CDD" id="cd19407">
    <property type="entry name" value="Tar_Tsr_sensor"/>
    <property type="match status" value="1"/>
</dbReference>
<dbReference type="AlphaFoldDB" id="A0A5B0G7G1"/>
<evidence type="ECO:0000256" key="2">
    <source>
        <dbReference type="ARBA" id="ARBA00022475"/>
    </source>
</evidence>
<accession>A0A5B0G7G1</accession>
<evidence type="ECO:0000256" key="1">
    <source>
        <dbReference type="ARBA" id="ARBA00004236"/>
    </source>
</evidence>
<name>A0A5B0G7G1_9BURK</name>
<dbReference type="Gene3D" id="1.20.120.30">
    <property type="entry name" value="Aspartate receptor, ligand-binding domain"/>
    <property type="match status" value="1"/>
</dbReference>
<keyword evidence="4" id="KW-0145">Chemotaxis</keyword>
<dbReference type="SUPFAM" id="SSF158472">
    <property type="entry name" value="HAMP domain-like"/>
    <property type="match status" value="1"/>
</dbReference>
<reference evidence="13 14" key="1">
    <citation type="submission" date="2019-08" db="EMBL/GenBank/DDBJ databases">
        <title>Paraburkholderia sp. DCY113.</title>
        <authorList>
            <person name="Kang J."/>
        </authorList>
    </citation>
    <scope>NUCLEOTIDE SEQUENCE [LARGE SCALE GENOMIC DNA]</scope>
    <source>
        <strain evidence="13 14">DCY113</strain>
    </source>
</reference>
<evidence type="ECO:0000256" key="9">
    <source>
        <dbReference type="ARBA" id="ARBA00029447"/>
    </source>
</evidence>
<evidence type="ECO:0000256" key="3">
    <source>
        <dbReference type="ARBA" id="ARBA00022481"/>
    </source>
</evidence>
<keyword evidence="14" id="KW-1185">Reference proteome</keyword>
<dbReference type="SUPFAM" id="SSF47170">
    <property type="entry name" value="Aspartate receptor, ligand-binding domain"/>
    <property type="match status" value="1"/>
</dbReference>
<dbReference type="Pfam" id="PF02203">
    <property type="entry name" value="TarH"/>
    <property type="match status" value="1"/>
</dbReference>
<evidence type="ECO:0000256" key="7">
    <source>
        <dbReference type="ARBA" id="ARBA00023136"/>
    </source>
</evidence>
<dbReference type="InterPro" id="IPR003660">
    <property type="entry name" value="HAMP_dom"/>
</dbReference>
<dbReference type="Gene3D" id="6.10.340.10">
    <property type="match status" value="1"/>
</dbReference>
<keyword evidence="8" id="KW-0807">Transducer</keyword>
<sequence length="442" mass="49095">MIPPSKSAGNDSSFDGIASVSDGGLEQESKRDGPVARRDSGFMHSWCRHHQRPAQLRGVGSIACEPNRIGSSESTSSNNMFKTISIRVRLALAMSFLGVLLIIGGAMGIAGVSMSNDDVKKLYAGRLASSEALAQANIALSRARLRLYRVALDPTSPQVPEEARAARNLLNASQRALDTYRALPFSGPDEERRATEANTKFDAFVTSGLEPMFNAIATRDATRIVDVWLRLPPSLFFEVSGRMDSLGNIQVNAARATFDSAQIRFHWFVGIAIAGALTAVAAAVFAWWSLQRAIGAPLEQALRHFRAIADGDLTTHVEVQTDDEMGQLMAGLQMMQRKLAQALVSCRTAAGQLIPSPMRSRPATSIYLNERRSRPRRWRRLPRQWRNWRRGFVRMPTTPTRSTRSSPAQRFSLSRAMRLRRKRYRPCVRCLIHPARSLRLPT</sequence>
<dbReference type="InterPro" id="IPR035440">
    <property type="entry name" value="4HB_MCP_dom_sf"/>
</dbReference>
<keyword evidence="5 11" id="KW-0812">Transmembrane</keyword>
<dbReference type="CDD" id="cd06225">
    <property type="entry name" value="HAMP"/>
    <property type="match status" value="1"/>
</dbReference>
<comment type="similarity">
    <text evidence="9">Belongs to the methyl-accepting chemotaxis (MCP) protein family.</text>
</comment>
<keyword evidence="6 11" id="KW-1133">Transmembrane helix</keyword>
<feature type="domain" description="HAMP" evidence="12">
    <location>
        <begin position="292"/>
        <end position="344"/>
    </location>
</feature>
<dbReference type="InterPro" id="IPR003122">
    <property type="entry name" value="Tar_rcpt_lig-bd"/>
</dbReference>
<evidence type="ECO:0000256" key="5">
    <source>
        <dbReference type="ARBA" id="ARBA00022692"/>
    </source>
</evidence>
<feature type="compositionally biased region" description="Basic and acidic residues" evidence="10">
    <location>
        <begin position="27"/>
        <end position="37"/>
    </location>
</feature>
<dbReference type="InterPro" id="IPR051310">
    <property type="entry name" value="MCP_chemotaxis"/>
</dbReference>
<evidence type="ECO:0000259" key="12">
    <source>
        <dbReference type="PROSITE" id="PS50885"/>
    </source>
</evidence>
<dbReference type="PANTHER" id="PTHR43531">
    <property type="entry name" value="PROTEIN ICFG"/>
    <property type="match status" value="1"/>
</dbReference>
<feature type="region of interest" description="Disordered" evidence="10">
    <location>
        <begin position="1"/>
        <end position="37"/>
    </location>
</feature>
<keyword evidence="3" id="KW-0488">Methylation</keyword>
<dbReference type="GO" id="GO:0005886">
    <property type="term" value="C:plasma membrane"/>
    <property type="evidence" value="ECO:0007669"/>
    <property type="project" value="UniProtKB-SubCell"/>
</dbReference>
<evidence type="ECO:0000313" key="13">
    <source>
        <dbReference type="EMBL" id="KAA0999152.1"/>
    </source>
</evidence>
<dbReference type="PROSITE" id="PS50885">
    <property type="entry name" value="HAMP"/>
    <property type="match status" value="1"/>
</dbReference>
<dbReference type="GO" id="GO:0006935">
    <property type="term" value="P:chemotaxis"/>
    <property type="evidence" value="ECO:0007669"/>
    <property type="project" value="UniProtKB-KW"/>
</dbReference>
<evidence type="ECO:0000256" key="4">
    <source>
        <dbReference type="ARBA" id="ARBA00022500"/>
    </source>
</evidence>
<dbReference type="GO" id="GO:0004888">
    <property type="term" value="F:transmembrane signaling receptor activity"/>
    <property type="evidence" value="ECO:0007669"/>
    <property type="project" value="TreeGrafter"/>
</dbReference>
<evidence type="ECO:0000256" key="6">
    <source>
        <dbReference type="ARBA" id="ARBA00022989"/>
    </source>
</evidence>